<proteinExistence type="inferred from homology"/>
<accession>A0A8S1C6Q3</accession>
<evidence type="ECO:0000256" key="7">
    <source>
        <dbReference type="ARBA" id="ARBA00023136"/>
    </source>
</evidence>
<dbReference type="AlphaFoldDB" id="A0A8S1C6Q3"/>
<evidence type="ECO:0000256" key="5">
    <source>
        <dbReference type="ARBA" id="ARBA00022692"/>
    </source>
</evidence>
<feature type="transmembrane region" description="Helical" evidence="8">
    <location>
        <begin position="12"/>
        <end position="31"/>
    </location>
</feature>
<comment type="similarity">
    <text evidence="2 8">Belongs to the glycosyltransferase 92 family.</text>
</comment>
<organism evidence="9 10">
    <name type="scientific">Cloeon dipterum</name>
    <dbReference type="NCBI Taxonomy" id="197152"/>
    <lineage>
        <taxon>Eukaryota</taxon>
        <taxon>Metazoa</taxon>
        <taxon>Ecdysozoa</taxon>
        <taxon>Arthropoda</taxon>
        <taxon>Hexapoda</taxon>
        <taxon>Insecta</taxon>
        <taxon>Pterygota</taxon>
        <taxon>Palaeoptera</taxon>
        <taxon>Ephemeroptera</taxon>
        <taxon>Pisciforma</taxon>
        <taxon>Baetidae</taxon>
        <taxon>Cloeon</taxon>
    </lineage>
</organism>
<protein>
    <recommendedName>
        <fullName evidence="8">Glycosyltransferase family 92 protein</fullName>
        <ecNumber evidence="8">2.4.1.-</ecNumber>
    </recommendedName>
</protein>
<dbReference type="OrthoDB" id="2017643at2759"/>
<evidence type="ECO:0000313" key="9">
    <source>
        <dbReference type="EMBL" id="CAB3361407.1"/>
    </source>
</evidence>
<reference evidence="9 10" key="1">
    <citation type="submission" date="2020-04" db="EMBL/GenBank/DDBJ databases">
        <authorList>
            <person name="Alioto T."/>
            <person name="Alioto T."/>
            <person name="Gomez Garrido J."/>
        </authorList>
    </citation>
    <scope>NUCLEOTIDE SEQUENCE [LARGE SCALE GENOMIC DNA]</scope>
</reference>
<dbReference type="Pfam" id="PF01697">
    <property type="entry name" value="Glyco_transf_92"/>
    <property type="match status" value="1"/>
</dbReference>
<comment type="subcellular location">
    <subcellularLocation>
        <location evidence="1">Membrane</location>
        <topology evidence="1">Single-pass membrane protein</topology>
    </subcellularLocation>
</comment>
<evidence type="ECO:0000256" key="4">
    <source>
        <dbReference type="ARBA" id="ARBA00022679"/>
    </source>
</evidence>
<sequence>MKTRKFPRKNSLLIAFLTVSTCMAIFILIIITKDTSLVTERVIEKWETPLKDALHILSSGQILKKVRETNPNLPAASMPKADVNNAETCARYATIYNIKHNNLYWQVQDIVNDTYYLFGAYYDGRPKIGPSVRIIGIRQAAWLNMTTKLYCQLWFPGHQRTIIAKVHYVQYLWREKWNFEDYPLKPYMLSCMIPPEYHGWVPDSVSLVENPCDNATNNLRVVNNQPQGEKREFFVCVKSLNFRNNPGVAIRMVEWLELLKILGAEKVVFHALQLNPRLEQVLNYYKRTWNIEVIPTSLPGTLPNVPDFMINFLSAKFVHKIFHELIDYNDCFYKNFNLFHFVVLLDIDEVLVPMGSLQTWHEMMYNVLLPRAKNMSYVSHTFAARNAFVMDDTKEYGDWMAGVPRYMHMLQNVHRMVNYTEYGARIKAFHLTEKTLALHNHYTRTCVGERGEILEWCNTFDIPMDVGYLLHYCVRRSKSECSVKRGENLTVDNTLFKYKTELVATTKKAMLKIGFL</sequence>
<evidence type="ECO:0000256" key="8">
    <source>
        <dbReference type="RuleBase" id="RU366017"/>
    </source>
</evidence>
<evidence type="ECO:0000256" key="2">
    <source>
        <dbReference type="ARBA" id="ARBA00007647"/>
    </source>
</evidence>
<comment type="caution">
    <text evidence="9">The sequence shown here is derived from an EMBL/GenBank/DDBJ whole genome shotgun (WGS) entry which is preliminary data.</text>
</comment>
<evidence type="ECO:0000256" key="1">
    <source>
        <dbReference type="ARBA" id="ARBA00004167"/>
    </source>
</evidence>
<dbReference type="Proteomes" id="UP000494165">
    <property type="component" value="Unassembled WGS sequence"/>
</dbReference>
<keyword evidence="7 8" id="KW-0472">Membrane</keyword>
<evidence type="ECO:0000256" key="3">
    <source>
        <dbReference type="ARBA" id="ARBA00022676"/>
    </source>
</evidence>
<dbReference type="EC" id="2.4.1.-" evidence="8"/>
<dbReference type="PANTHER" id="PTHR21461">
    <property type="entry name" value="GLYCOSYLTRANSFERASE FAMILY 92 PROTEIN"/>
    <property type="match status" value="1"/>
</dbReference>
<dbReference type="PANTHER" id="PTHR21461:SF83">
    <property type="entry name" value="GLYCOSYLTRANSFERASE FAMILY 92 PROTEIN"/>
    <property type="match status" value="1"/>
</dbReference>
<keyword evidence="10" id="KW-1185">Reference proteome</keyword>
<evidence type="ECO:0000313" key="10">
    <source>
        <dbReference type="Proteomes" id="UP000494165"/>
    </source>
</evidence>
<dbReference type="GO" id="GO:0016020">
    <property type="term" value="C:membrane"/>
    <property type="evidence" value="ECO:0007669"/>
    <property type="project" value="UniProtKB-SubCell"/>
</dbReference>
<keyword evidence="6 8" id="KW-1133">Transmembrane helix</keyword>
<keyword evidence="4 8" id="KW-0808">Transferase</keyword>
<dbReference type="EMBL" id="CADEPI010000006">
    <property type="protein sequence ID" value="CAB3361407.1"/>
    <property type="molecule type" value="Genomic_DNA"/>
</dbReference>
<dbReference type="GO" id="GO:0005737">
    <property type="term" value="C:cytoplasm"/>
    <property type="evidence" value="ECO:0007669"/>
    <property type="project" value="TreeGrafter"/>
</dbReference>
<name>A0A8S1C6Q3_9INSE</name>
<evidence type="ECO:0000256" key="6">
    <source>
        <dbReference type="ARBA" id="ARBA00022989"/>
    </source>
</evidence>
<dbReference type="GO" id="GO:0016757">
    <property type="term" value="F:glycosyltransferase activity"/>
    <property type="evidence" value="ECO:0007669"/>
    <property type="project" value="UniProtKB-UniRule"/>
</dbReference>
<keyword evidence="3 8" id="KW-0328">Glycosyltransferase</keyword>
<keyword evidence="5 8" id="KW-0812">Transmembrane</keyword>
<dbReference type="InterPro" id="IPR008166">
    <property type="entry name" value="Glyco_transf_92"/>
</dbReference>
<gene>
    <name evidence="9" type="ORF">CLODIP_2_CD15840</name>
</gene>